<dbReference type="InterPro" id="IPR011604">
    <property type="entry name" value="PDDEXK-like_dom_sf"/>
</dbReference>
<dbReference type="Proteomes" id="UP001339962">
    <property type="component" value="Unassembled WGS sequence"/>
</dbReference>
<reference evidence="18 19" key="1">
    <citation type="submission" date="2023-03" db="EMBL/GenBank/DDBJ databases">
        <title>Bacillus Genome Sequencing.</title>
        <authorList>
            <person name="Dunlap C."/>
        </authorList>
    </citation>
    <scope>NUCLEOTIDE SEQUENCE [LARGE SCALE GENOMIC DNA]</scope>
    <source>
        <strain evidence="18 19">NRS-38</strain>
    </source>
</reference>
<dbReference type="PROSITE" id="PS51198">
    <property type="entry name" value="UVRD_HELICASE_ATP_BIND"/>
    <property type="match status" value="1"/>
</dbReference>
<keyword evidence="8 13" id="KW-0238">DNA-binding</keyword>
<dbReference type="Gene3D" id="3.90.320.10">
    <property type="match status" value="1"/>
</dbReference>
<evidence type="ECO:0000256" key="1">
    <source>
        <dbReference type="ARBA" id="ARBA00022722"/>
    </source>
</evidence>
<dbReference type="EC" id="3.1.-.-" evidence="13"/>
<dbReference type="Pfam" id="PF00580">
    <property type="entry name" value="UvrD-helicase"/>
    <property type="match status" value="1"/>
</dbReference>
<evidence type="ECO:0000313" key="19">
    <source>
        <dbReference type="Proteomes" id="UP001339962"/>
    </source>
</evidence>
<dbReference type="HAMAP" id="MF_01451">
    <property type="entry name" value="AddA"/>
    <property type="match status" value="1"/>
</dbReference>
<keyword evidence="9 13" id="KW-0234">DNA repair</keyword>
<keyword evidence="10 13" id="KW-0413">Isomerase</keyword>
<dbReference type="InterPro" id="IPR000212">
    <property type="entry name" value="DNA_helicase_UvrD/REP"/>
</dbReference>
<evidence type="ECO:0000256" key="13">
    <source>
        <dbReference type="HAMAP-Rule" id="MF_01451"/>
    </source>
</evidence>
<dbReference type="InterPro" id="IPR014152">
    <property type="entry name" value="AddA"/>
</dbReference>
<dbReference type="GO" id="GO:0005524">
    <property type="term" value="F:ATP binding"/>
    <property type="evidence" value="ECO:0007669"/>
    <property type="project" value="UniProtKB-UniRule"/>
</dbReference>
<dbReference type="PROSITE" id="PS51217">
    <property type="entry name" value="UVRD_HELICASE_CTER"/>
    <property type="match status" value="1"/>
</dbReference>
<dbReference type="Pfam" id="PF13361">
    <property type="entry name" value="UvrD_C"/>
    <property type="match status" value="1"/>
</dbReference>
<dbReference type="GO" id="GO:0000724">
    <property type="term" value="P:double-strand break repair via homologous recombination"/>
    <property type="evidence" value="ECO:0007669"/>
    <property type="project" value="UniProtKB-UniRule"/>
</dbReference>
<evidence type="ECO:0000313" key="18">
    <source>
        <dbReference type="EMBL" id="MED5051807.1"/>
    </source>
</evidence>
<dbReference type="NCBIfam" id="TIGR02785">
    <property type="entry name" value="addA_Gpos"/>
    <property type="match status" value="1"/>
</dbReference>
<evidence type="ECO:0000256" key="2">
    <source>
        <dbReference type="ARBA" id="ARBA00022741"/>
    </source>
</evidence>
<dbReference type="PANTHER" id="PTHR11070">
    <property type="entry name" value="UVRD / RECB / PCRA DNA HELICASE FAMILY MEMBER"/>
    <property type="match status" value="1"/>
</dbReference>
<dbReference type="SUPFAM" id="SSF52980">
    <property type="entry name" value="Restriction endonuclease-like"/>
    <property type="match status" value="1"/>
</dbReference>
<dbReference type="EC" id="5.6.2.4" evidence="13"/>
<organism evidence="18 19">
    <name type="scientific">Anoxybacteroides rupiense</name>
    <dbReference type="NCBI Taxonomy" id="311460"/>
    <lineage>
        <taxon>Bacteria</taxon>
        <taxon>Bacillati</taxon>
        <taxon>Bacillota</taxon>
        <taxon>Bacilli</taxon>
        <taxon>Bacillales</taxon>
        <taxon>Anoxybacillaceae</taxon>
        <taxon>Anoxybacteroides</taxon>
    </lineage>
</organism>
<evidence type="ECO:0000256" key="6">
    <source>
        <dbReference type="ARBA" id="ARBA00022839"/>
    </source>
</evidence>
<proteinExistence type="inferred from homology"/>
<dbReference type="InterPro" id="IPR014017">
    <property type="entry name" value="DNA_helicase_UvrD-like_C"/>
</dbReference>
<evidence type="ECO:0000259" key="17">
    <source>
        <dbReference type="PROSITE" id="PS51217"/>
    </source>
</evidence>
<dbReference type="SUPFAM" id="SSF52540">
    <property type="entry name" value="P-loop containing nucleoside triphosphate hydrolases"/>
    <property type="match status" value="1"/>
</dbReference>
<evidence type="ECO:0000256" key="11">
    <source>
        <dbReference type="ARBA" id="ARBA00034617"/>
    </source>
</evidence>
<keyword evidence="15" id="KW-0175">Coiled coil</keyword>
<feature type="binding site" evidence="14">
    <location>
        <begin position="33"/>
        <end position="40"/>
    </location>
    <ligand>
        <name>ATP</name>
        <dbReference type="ChEBI" id="CHEBI:30616"/>
    </ligand>
</feature>
<feature type="coiled-coil region" evidence="15">
    <location>
        <begin position="975"/>
        <end position="1002"/>
    </location>
</feature>
<evidence type="ECO:0000256" key="4">
    <source>
        <dbReference type="ARBA" id="ARBA00022801"/>
    </source>
</evidence>
<dbReference type="InterPro" id="IPR038726">
    <property type="entry name" value="PDDEXK_AddAB-type"/>
</dbReference>
<dbReference type="GO" id="GO:0043138">
    <property type="term" value="F:3'-5' DNA helicase activity"/>
    <property type="evidence" value="ECO:0007669"/>
    <property type="project" value="UniProtKB-UniRule"/>
</dbReference>
<dbReference type="AlphaFoldDB" id="A0ABD5IU19"/>
<keyword evidence="2 13" id="KW-0547">Nucleotide-binding</keyword>
<evidence type="ECO:0000256" key="5">
    <source>
        <dbReference type="ARBA" id="ARBA00022806"/>
    </source>
</evidence>
<keyword evidence="1 13" id="KW-0540">Nuclease</keyword>
<keyword evidence="7 13" id="KW-0067">ATP-binding</keyword>
<feature type="domain" description="UvrD-like helicase C-terminal" evidence="17">
    <location>
        <begin position="527"/>
        <end position="816"/>
    </location>
</feature>
<dbReference type="PANTHER" id="PTHR11070:SF48">
    <property type="entry name" value="ATP-DEPENDENT HELICASE_NUCLEASE SUBUNIT A"/>
    <property type="match status" value="1"/>
</dbReference>
<sequence length="1244" mass="144856">MDIILPPKPQGEQWTDEQWRAIVTNGAHTLVAAAAGSGKTTVLVERIIQKILDEQHPIDIDRLLVVTFTNAAAAEMRQRIAERIEKAIAKEPHSLHLRRQLSLLPKAAISTIHSFCLDVIRKYYYLIDLDPVFRIADETEIELIKEETIEELFEEQYGKKENDMFLSVVDRYTSDRTDVGLQTIVLSLYEFARSHPYPREWLDRLVDMYHVSANTAIEELPFAPYLLQYIEFQLQAAKQMIERALVMAEHPAGPHYLRDTLASDILQIRDLEEAKKHSWQRLHEAIHSLTWATAKRKPKNGEYDEQLVSEVKALRDKAKEKVKEIKEELFSFKPETWLYHLQEMKPVIETIVDLVKELADRLQAKKIEKGIVDFSDLEHYCLQILRHPSSTSDQLLPSDAALDYRGQFAEVLIDEYQDVNMVQEMILQLVIHDDEAAGNLFMVGDVKQSIYRFRLAEPFLFLKKYQRFSNSGSNGGIRIDLAQNFRSRPEVLDGTNFVFKQIMGETVGEIVYEADAELRFGASYYPEKSMPVELVLIDKADNDHAPENENESQQDEQQELENVQLEARWIAQKIKEMIETPFYVYDRHLKQERRVMYRDIVVLLRSMPWAPQLMEEFRKQGIPVYAELSTGYFTATEVSVMLSVLKVIDNPYQDIPLASVLRSPIVGLDENELSLLRLERPKGAFYEAFLAFLEKRPAMDQEAALQKKIASFAAHLQEWRTMARQHSLAELIWRVYRDTSFYDFVGTMPGGKQRQANLRFLYEKARQFEQTSFRGIFRFLRFMERMQERKDDFGAARSISEQEDVVRLMTIHKSKGLEFPIVFVAGLGKSFNTQDLRKSYLMDKDLGFAAHFVHPRLRVSYPTIAQLALKRKQELELLAEEMRILYVALTRAKEKLFLVGTVKKLENEKKRWQSVCVHREWLLPDYIRASARCYLDWIGYSLVRHADAVCLHDGFTVENDIFAHGSKWNVQAVSAAEIDREIENAEQQEAKITEQLRKGERVPLQSEWHDEIVRRMNWLYPYPLSTTSRAKQTVSELKQQRETFGAYGDEAFLKPFRTGIMDRPRFMQAKQLSSAEKGTAMHLVMQHIDLKSDITEGRIREQIAKLLQGEWLTEEQAKEIDMASILAFFQTDIGRRLQKASYVEREVPFNLALPAKETYGQWKENEETVLVQGVFDCVFQDEKGFVLIDFKTDRVQWADDVSALIEKRYRVQMELYRLAIERIWKTHVDECYIYAFDVAKLVSM</sequence>
<dbReference type="InterPro" id="IPR027417">
    <property type="entry name" value="P-loop_NTPase"/>
</dbReference>
<dbReference type="Pfam" id="PF12705">
    <property type="entry name" value="PDDEXK_1"/>
    <property type="match status" value="1"/>
</dbReference>
<comment type="subunit">
    <text evidence="13">Heterodimer of AddA and AddB/RexB.</text>
</comment>
<accession>A0ABD5IU19</accession>
<comment type="caution">
    <text evidence="18">The sequence shown here is derived from an EMBL/GenBank/DDBJ whole genome shotgun (WGS) entry which is preliminary data.</text>
</comment>
<protein>
    <recommendedName>
        <fullName evidence="13">ATP-dependent helicase/nuclease subunit A</fullName>
        <ecNumber evidence="13">3.1.-.-</ecNumber>
        <ecNumber evidence="13">5.6.2.4</ecNumber>
    </recommendedName>
    <alternativeName>
        <fullName evidence="13">ATP-dependent helicase/nuclease AddA</fullName>
    </alternativeName>
    <alternativeName>
        <fullName evidence="13">DNA 3'-5' helicase AddA</fullName>
    </alternativeName>
</protein>
<keyword evidence="5 13" id="KW-0347">Helicase</keyword>
<dbReference type="CDD" id="cd18807">
    <property type="entry name" value="SF1_C_UvrD"/>
    <property type="match status" value="1"/>
</dbReference>
<keyword evidence="6 13" id="KW-0269">Exonuclease</keyword>
<keyword evidence="3 13" id="KW-0227">DNA damage</keyword>
<comment type="similarity">
    <text evidence="13">Belongs to the helicase family. AddA subfamily.</text>
</comment>
<dbReference type="GO" id="GO:0003690">
    <property type="term" value="F:double-stranded DNA binding"/>
    <property type="evidence" value="ECO:0007669"/>
    <property type="project" value="UniProtKB-UniRule"/>
</dbReference>
<dbReference type="Gene3D" id="3.40.50.300">
    <property type="entry name" value="P-loop containing nucleotide triphosphate hydrolases"/>
    <property type="match status" value="4"/>
</dbReference>
<dbReference type="InterPro" id="IPR014016">
    <property type="entry name" value="UvrD-like_ATP-bd"/>
</dbReference>
<evidence type="ECO:0000256" key="10">
    <source>
        <dbReference type="ARBA" id="ARBA00023235"/>
    </source>
</evidence>
<comment type="function">
    <text evidence="13">The heterodimer acts as both an ATP-dependent DNA helicase and an ATP-dependent, dual-direction single-stranded exonuclease. Recognizes the chi site generating a DNA molecule suitable for the initiation of homologous recombination. The AddA nuclease domain is required for chi fragment generation; this subunit has the helicase and 3' -&gt; 5' nuclease activities.</text>
</comment>
<evidence type="ECO:0000256" key="12">
    <source>
        <dbReference type="ARBA" id="ARBA00048988"/>
    </source>
</evidence>
<comment type="cofactor">
    <cofactor evidence="13">
        <name>Mg(2+)</name>
        <dbReference type="ChEBI" id="CHEBI:18420"/>
    </cofactor>
</comment>
<evidence type="ECO:0000256" key="14">
    <source>
        <dbReference type="PROSITE-ProRule" id="PRU00560"/>
    </source>
</evidence>
<dbReference type="CDD" id="cd17932">
    <property type="entry name" value="DEXQc_UvrD"/>
    <property type="match status" value="1"/>
</dbReference>
<evidence type="ECO:0000256" key="15">
    <source>
        <dbReference type="SAM" id="Coils"/>
    </source>
</evidence>
<evidence type="ECO:0000259" key="16">
    <source>
        <dbReference type="PROSITE" id="PS51198"/>
    </source>
</evidence>
<feature type="domain" description="UvrD-like helicase ATP-binding" evidence="16">
    <location>
        <begin position="12"/>
        <end position="488"/>
    </location>
</feature>
<keyword evidence="4 13" id="KW-0378">Hydrolase</keyword>
<evidence type="ECO:0000256" key="8">
    <source>
        <dbReference type="ARBA" id="ARBA00023125"/>
    </source>
</evidence>
<gene>
    <name evidence="13 18" type="primary">addA</name>
    <name evidence="18" type="ORF">P9850_08050</name>
</gene>
<dbReference type="RefSeq" id="WP_328218060.1">
    <property type="nucleotide sequence ID" value="NZ_JARTLI010000012.1"/>
</dbReference>
<comment type="catalytic activity">
    <reaction evidence="12 13">
        <text>ATP + H2O = ADP + phosphate + H(+)</text>
        <dbReference type="Rhea" id="RHEA:13065"/>
        <dbReference type="ChEBI" id="CHEBI:15377"/>
        <dbReference type="ChEBI" id="CHEBI:15378"/>
        <dbReference type="ChEBI" id="CHEBI:30616"/>
        <dbReference type="ChEBI" id="CHEBI:43474"/>
        <dbReference type="ChEBI" id="CHEBI:456216"/>
        <dbReference type="EC" id="5.6.2.4"/>
    </reaction>
</comment>
<evidence type="ECO:0000256" key="9">
    <source>
        <dbReference type="ARBA" id="ARBA00023204"/>
    </source>
</evidence>
<evidence type="ECO:0000256" key="3">
    <source>
        <dbReference type="ARBA" id="ARBA00022763"/>
    </source>
</evidence>
<dbReference type="InterPro" id="IPR011335">
    <property type="entry name" value="Restrct_endonuc-II-like"/>
</dbReference>
<dbReference type="EMBL" id="JARTLI010000012">
    <property type="protein sequence ID" value="MED5051807.1"/>
    <property type="molecule type" value="Genomic_DNA"/>
</dbReference>
<dbReference type="FunFam" id="3.40.50.300:FF:001236">
    <property type="entry name" value="ATP-dependent helicase/nuclease subunit A"/>
    <property type="match status" value="1"/>
</dbReference>
<comment type="catalytic activity">
    <reaction evidence="11 13">
        <text>Couples ATP hydrolysis with the unwinding of duplex DNA by translocating in the 3'-5' direction.</text>
        <dbReference type="EC" id="5.6.2.4"/>
    </reaction>
</comment>
<dbReference type="GO" id="GO:0008408">
    <property type="term" value="F:3'-5' exonuclease activity"/>
    <property type="evidence" value="ECO:0007669"/>
    <property type="project" value="UniProtKB-UniRule"/>
</dbReference>
<evidence type="ECO:0000256" key="7">
    <source>
        <dbReference type="ARBA" id="ARBA00022840"/>
    </source>
</evidence>
<name>A0ABD5IU19_9BACL</name>